<protein>
    <submittedName>
        <fullName evidence="3">Uncharacterized protein</fullName>
    </submittedName>
</protein>
<dbReference type="AlphaFoldDB" id="M2U676"/>
<dbReference type="InterPro" id="IPR012312">
    <property type="entry name" value="Hemerythrin-like"/>
</dbReference>
<feature type="domain" description="Hemerythrin-like" evidence="1">
    <location>
        <begin position="4"/>
        <end position="109"/>
    </location>
</feature>
<sequence>MDIWAQIESDHEELKGLGKDVLKSMDGEGPASRDNQFDLFDTKLRRHLAAVEDVIFPPLEKQQATSATVHEIEQHHKSMRRDLSWLDRPGKNEKDWTQSFEVVLEQLDRLCSRHETLISQAKPMIAEKDGLSLGDRYTRAKLKRIPGSWDWNKIGIGAGTALGIAAVGAAAVAGAKRYQRGRDGHSGDADDFELRLQTDETVRLISSEKVEGTKVVDRSGEEIGKVVSFMVDKYTGRVAYAVLQFGGVMGLGAHYYPLPWPVLDYETKHDGYVLNLEKADLKNAPSFKKDETPDFDDAGYRRDILVFYRPS</sequence>
<evidence type="ECO:0000313" key="3">
    <source>
        <dbReference type="EMBL" id="EMD83527.1"/>
    </source>
</evidence>
<dbReference type="Gene3D" id="2.30.30.240">
    <property type="entry name" value="PRC-barrel domain"/>
    <property type="match status" value="1"/>
</dbReference>
<dbReference type="EMBL" id="AMRV01000003">
    <property type="protein sequence ID" value="EMD83527.1"/>
    <property type="molecule type" value="Genomic_DNA"/>
</dbReference>
<dbReference type="SUPFAM" id="SSF50346">
    <property type="entry name" value="PRC-barrel domain"/>
    <property type="match status" value="1"/>
</dbReference>
<dbReference type="InterPro" id="IPR011033">
    <property type="entry name" value="PRC_barrel-like_sf"/>
</dbReference>
<gene>
    <name evidence="3" type="ORF">C725_1428</name>
</gene>
<dbReference type="Pfam" id="PF05239">
    <property type="entry name" value="PRC"/>
    <property type="match status" value="1"/>
</dbReference>
<dbReference type="InterPro" id="IPR027275">
    <property type="entry name" value="PRC-brl_dom"/>
</dbReference>
<dbReference type="Pfam" id="PF01814">
    <property type="entry name" value="Hemerythrin"/>
    <property type="match status" value="1"/>
</dbReference>
<evidence type="ECO:0000259" key="2">
    <source>
        <dbReference type="Pfam" id="PF05239"/>
    </source>
</evidence>
<dbReference type="RefSeq" id="WP_008601332.1">
    <property type="nucleotide sequence ID" value="NZ_AMRV01000003.1"/>
</dbReference>
<name>M2U676_9SPHN</name>
<organism evidence="3 4">
    <name type="scientific">Pacificimonas flava</name>
    <dbReference type="NCBI Taxonomy" id="1234595"/>
    <lineage>
        <taxon>Bacteria</taxon>
        <taxon>Pseudomonadati</taxon>
        <taxon>Pseudomonadota</taxon>
        <taxon>Alphaproteobacteria</taxon>
        <taxon>Sphingomonadales</taxon>
        <taxon>Sphingosinicellaceae</taxon>
        <taxon>Pacificimonas</taxon>
    </lineage>
</organism>
<accession>M2U676</accession>
<reference evidence="3 4" key="1">
    <citation type="journal article" date="2013" name="Genome Announc.">
        <title>Draft Genome Sequence of Strain JLT2015T, Belonging to the Family Sphingomonadaceae of the Alphaproteobacteria.</title>
        <authorList>
            <person name="Tang K."/>
            <person name="Liu K."/>
            <person name="Li S."/>
            <person name="Jiao N."/>
        </authorList>
    </citation>
    <scope>NUCLEOTIDE SEQUENCE [LARGE SCALE GENOMIC DNA]</scope>
    <source>
        <strain evidence="3 4">JLT2015</strain>
    </source>
</reference>
<dbReference type="PANTHER" id="PTHR36505">
    <property type="entry name" value="BLR1072 PROTEIN"/>
    <property type="match status" value="1"/>
</dbReference>
<evidence type="ECO:0000259" key="1">
    <source>
        <dbReference type="Pfam" id="PF01814"/>
    </source>
</evidence>
<proteinExistence type="predicted"/>
<dbReference type="PANTHER" id="PTHR36505:SF1">
    <property type="entry name" value="BLR1072 PROTEIN"/>
    <property type="match status" value="1"/>
</dbReference>
<evidence type="ECO:0000313" key="4">
    <source>
        <dbReference type="Proteomes" id="UP000011717"/>
    </source>
</evidence>
<keyword evidence="4" id="KW-1185">Reference proteome</keyword>
<dbReference type="Gene3D" id="1.20.120.520">
    <property type="entry name" value="nmb1532 protein domain like"/>
    <property type="match status" value="1"/>
</dbReference>
<dbReference type="Proteomes" id="UP000011717">
    <property type="component" value="Unassembled WGS sequence"/>
</dbReference>
<feature type="domain" description="PRC-barrel" evidence="2">
    <location>
        <begin position="207"/>
        <end position="275"/>
    </location>
</feature>
<comment type="caution">
    <text evidence="3">The sequence shown here is derived from an EMBL/GenBank/DDBJ whole genome shotgun (WGS) entry which is preliminary data.</text>
</comment>